<organism evidence="3 4">
    <name type="scientific">Fibroporia radiculosa</name>
    <dbReference type="NCBI Taxonomy" id="599839"/>
    <lineage>
        <taxon>Eukaryota</taxon>
        <taxon>Fungi</taxon>
        <taxon>Dikarya</taxon>
        <taxon>Basidiomycota</taxon>
        <taxon>Agaricomycotina</taxon>
        <taxon>Agaricomycetes</taxon>
        <taxon>Polyporales</taxon>
        <taxon>Fibroporiaceae</taxon>
        <taxon>Fibroporia</taxon>
    </lineage>
</organism>
<evidence type="ECO:0000313" key="4">
    <source>
        <dbReference type="Proteomes" id="UP000006352"/>
    </source>
</evidence>
<dbReference type="Proteomes" id="UP000006352">
    <property type="component" value="Unassembled WGS sequence"/>
</dbReference>
<accession>J4G2U7</accession>
<dbReference type="PROSITE" id="PS50097">
    <property type="entry name" value="BTB"/>
    <property type="match status" value="1"/>
</dbReference>
<dbReference type="OrthoDB" id="2746456at2759"/>
<reference evidence="3 4" key="1">
    <citation type="journal article" date="2012" name="Appl. Environ. Microbiol.">
        <title>Short-read sequencing for genomic analysis of the brown rot fungus Fibroporia radiculosa.</title>
        <authorList>
            <person name="Tang J.D."/>
            <person name="Perkins A.D."/>
            <person name="Sonstegard T.S."/>
            <person name="Schroeder S.G."/>
            <person name="Burgess S.C."/>
            <person name="Diehl S.V."/>
        </authorList>
    </citation>
    <scope>NUCLEOTIDE SEQUENCE [LARGE SCALE GENOMIC DNA]</scope>
    <source>
        <strain evidence="3 4">TFFH 294</strain>
    </source>
</reference>
<keyword evidence="4" id="KW-1185">Reference proteome</keyword>
<dbReference type="InterPro" id="IPR011333">
    <property type="entry name" value="SKP1/BTB/POZ_sf"/>
</dbReference>
<dbReference type="CDD" id="cd18186">
    <property type="entry name" value="BTB_POZ_ZBTB_KLHL-like"/>
    <property type="match status" value="1"/>
</dbReference>
<evidence type="ECO:0000259" key="2">
    <source>
        <dbReference type="PROSITE" id="PS50097"/>
    </source>
</evidence>
<dbReference type="AlphaFoldDB" id="J4G2U7"/>
<evidence type="ECO:0000313" key="3">
    <source>
        <dbReference type="EMBL" id="CCM00768.1"/>
    </source>
</evidence>
<dbReference type="InParanoid" id="J4G2U7"/>
<dbReference type="Gene3D" id="3.30.710.10">
    <property type="entry name" value="Potassium Channel Kv1.1, Chain A"/>
    <property type="match status" value="1"/>
</dbReference>
<feature type="compositionally biased region" description="Polar residues" evidence="1">
    <location>
        <begin position="16"/>
        <end position="25"/>
    </location>
</feature>
<dbReference type="InterPro" id="IPR000210">
    <property type="entry name" value="BTB/POZ_dom"/>
</dbReference>
<evidence type="ECO:0000256" key="1">
    <source>
        <dbReference type="SAM" id="MobiDB-lite"/>
    </source>
</evidence>
<sequence>MFAPPRPNKRARISEDTTASSNQLPVTTPISSLVQSRNRRSFLSRTSRHPIFWHLDGSVVILVQKTLFKLHRSRLASQSEYFAILFKGIQDTSRQNDDDIVDVTALVSEVDGIIEDEIIDSCPVYRIARVTAEDFSVRLKALDSGIALVLTPPPFSDLVALLRGAHALSFPTVSLYASHLLREMWPADLSQLATPSEKHTRHAAEMLRLSRSCNFPEVRKRAFYELLRSASFSQASGDLDDNSFSTVFGQDEQPITCALDRIDILRLVSAREFFQQIWMRLIRAPPSPSAVPCPLEQIFAGINPSQESALQRCREARAGSVTQWTAEVIQGTIFDEGFCDPLCALEKLADMDWAGMGYCTGCICARKELWSEEREAVWRKLDRWLGLSGTVEQDSDDIQMASE</sequence>
<protein>
    <recommendedName>
        <fullName evidence="2">BTB domain-containing protein</fullName>
    </recommendedName>
</protein>
<dbReference type="GeneID" id="24095679"/>
<feature type="domain" description="BTB" evidence="2">
    <location>
        <begin position="57"/>
        <end position="88"/>
    </location>
</feature>
<dbReference type="HOGENOM" id="CLU_048296_1_0_1"/>
<gene>
    <name evidence="3" type="ORF">FIBRA_02809</name>
</gene>
<feature type="region of interest" description="Disordered" evidence="1">
    <location>
        <begin position="1"/>
        <end position="25"/>
    </location>
</feature>
<proteinExistence type="predicted"/>
<dbReference type="EMBL" id="HE797003">
    <property type="protein sequence ID" value="CCM00768.1"/>
    <property type="molecule type" value="Genomic_DNA"/>
</dbReference>
<name>J4G2U7_9APHY</name>
<dbReference type="RefSeq" id="XP_012180051.1">
    <property type="nucleotide sequence ID" value="XM_012324661.1"/>
</dbReference>